<keyword evidence="2 9" id="KW-0808">Transferase</keyword>
<feature type="binding site" evidence="9">
    <location>
        <begin position="133"/>
        <end position="138"/>
    </location>
    <ligand>
        <name>ATP</name>
        <dbReference type="ChEBI" id="CHEBI:30616"/>
    </ligand>
</feature>
<evidence type="ECO:0000256" key="10">
    <source>
        <dbReference type="SAM" id="MobiDB-lite"/>
    </source>
</evidence>
<feature type="binding site" evidence="9">
    <location>
        <position position="269"/>
    </location>
    <ligand>
        <name>a ribonucleoside 5'-phosphate</name>
        <dbReference type="ChEBI" id="CHEBI:58043"/>
    </ligand>
</feature>
<dbReference type="HAMAP" id="MF_03172">
    <property type="entry name" value="Adenylate_kinase_UMP_CMP_kin"/>
    <property type="match status" value="1"/>
</dbReference>
<feature type="region of interest" description="LID" evidence="9">
    <location>
        <begin position="251"/>
        <end position="261"/>
    </location>
</feature>
<reference evidence="12" key="1">
    <citation type="submission" date="2018-05" db="EMBL/GenBank/DDBJ databases">
        <title>Draft genome sequence of Stemphylium lycopersici strain CIDEFI 213.</title>
        <authorList>
            <person name="Medina R."/>
            <person name="Franco M.E.E."/>
            <person name="Lucentini C.G."/>
            <person name="Saparrat M.C.N."/>
            <person name="Balatti P.A."/>
        </authorList>
    </citation>
    <scope>NUCLEOTIDE SEQUENCE [LARGE SCALE GENOMIC DNA]</scope>
    <source>
        <strain evidence="12">CIDEFI 213</strain>
    </source>
</reference>
<comment type="subunit">
    <text evidence="9">Monomer.</text>
</comment>
<evidence type="ECO:0000256" key="7">
    <source>
        <dbReference type="ARBA" id="ARBA00023242"/>
    </source>
</evidence>
<evidence type="ECO:0000313" key="12">
    <source>
        <dbReference type="Proteomes" id="UP000249619"/>
    </source>
</evidence>
<dbReference type="AlphaFoldDB" id="A0A364NFM3"/>
<evidence type="ECO:0000256" key="4">
    <source>
        <dbReference type="ARBA" id="ARBA00022777"/>
    </source>
</evidence>
<feature type="binding site" evidence="9">
    <location>
        <position position="258"/>
    </location>
    <ligand>
        <name>a ribonucleoside 5'-phosphate</name>
        <dbReference type="ChEBI" id="CHEBI:58043"/>
    </ligand>
</feature>
<comment type="domain">
    <text evidence="9">Consists of three domains, a large central CORE domain and two small peripheral domains, NMPbind and LID, which undergo movements during catalysis. The LID domain closes over the site of phosphoryl transfer upon ATP binding. Assembling and dissambling the active center during each catalytic cycle provides an effective means to prevent ATP hydrolysis.</text>
</comment>
<feature type="binding site" evidence="9">
    <location>
        <position position="159"/>
    </location>
    <ligand>
        <name>a ribonucleoside 5'-phosphate</name>
        <dbReference type="ChEBI" id="CHEBI:58043"/>
    </ligand>
</feature>
<evidence type="ECO:0000256" key="1">
    <source>
        <dbReference type="ARBA" id="ARBA00022490"/>
    </source>
</evidence>
<dbReference type="NCBIfam" id="TIGR01359">
    <property type="entry name" value="UMP_CMP_kin_fam"/>
    <property type="match status" value="1"/>
</dbReference>
<dbReference type="GO" id="GO:0005524">
    <property type="term" value="F:ATP binding"/>
    <property type="evidence" value="ECO:0007669"/>
    <property type="project" value="UniProtKB-KW"/>
</dbReference>
<comment type="subcellular location">
    <subcellularLocation>
        <location evidence="9">Cytoplasm</location>
    </subcellularLocation>
    <subcellularLocation>
        <location evidence="9">Nucleus</location>
    </subcellularLocation>
    <text evidence="9">Predominantly cytoplasmic.</text>
</comment>
<dbReference type="Pfam" id="PF00406">
    <property type="entry name" value="ADK"/>
    <property type="match status" value="1"/>
</dbReference>
<evidence type="ECO:0000256" key="3">
    <source>
        <dbReference type="ARBA" id="ARBA00022741"/>
    </source>
</evidence>
<comment type="caution">
    <text evidence="11">The sequence shown here is derived from an EMBL/GenBank/DDBJ whole genome shotgun (WGS) entry which is preliminary data.</text>
</comment>
<dbReference type="InterPro" id="IPR027417">
    <property type="entry name" value="P-loop_NTPase"/>
</dbReference>
<keyword evidence="5 9" id="KW-0067">ATP-binding</keyword>
<feature type="binding site" evidence="9">
    <location>
        <begin position="214"/>
        <end position="217"/>
    </location>
    <ligand>
        <name>a ribonucleoside 5'-phosphate</name>
        <dbReference type="ChEBI" id="CHEBI:58043"/>
    </ligand>
</feature>
<dbReference type="GO" id="GO:0006221">
    <property type="term" value="P:pyrimidine nucleotide biosynthetic process"/>
    <property type="evidence" value="ECO:0007669"/>
    <property type="project" value="UniProtKB-UniRule"/>
</dbReference>
<gene>
    <name evidence="11" type="ORF">DDE83_000700</name>
</gene>
<evidence type="ECO:0000256" key="8">
    <source>
        <dbReference type="ARBA" id="ARBA00048116"/>
    </source>
</evidence>
<dbReference type="GO" id="GO:0033862">
    <property type="term" value="F:UMP kinase activity"/>
    <property type="evidence" value="ECO:0007669"/>
    <property type="project" value="RHEA"/>
</dbReference>
<comment type="catalytic activity">
    <reaction evidence="8 9">
        <text>UMP + ATP = UDP + ADP</text>
        <dbReference type="Rhea" id="RHEA:24400"/>
        <dbReference type="ChEBI" id="CHEBI:30616"/>
        <dbReference type="ChEBI" id="CHEBI:57865"/>
        <dbReference type="ChEBI" id="CHEBI:58223"/>
        <dbReference type="ChEBI" id="CHEBI:456216"/>
        <dbReference type="EC" id="2.7.4.14"/>
    </reaction>
</comment>
<feature type="binding site" evidence="9">
    <location>
        <position position="297"/>
    </location>
    <ligand>
        <name>ATP</name>
        <dbReference type="ChEBI" id="CHEBI:30616"/>
    </ligand>
</feature>
<dbReference type="Proteomes" id="UP000249619">
    <property type="component" value="Unassembled WGS sequence"/>
</dbReference>
<name>A0A364NFM3_STELY</name>
<dbReference type="PANTHER" id="PTHR23359">
    <property type="entry name" value="NUCLEOTIDE KINASE"/>
    <property type="match status" value="1"/>
</dbReference>
<comment type="function">
    <text evidence="9">Catalyzes the phosphorylation of pyrimidine nucleoside monophosphates at the expense of ATP. Plays an important role in de novo pyrimidine nucleotide biosynthesis. Has preference for UMP and dUMP as phosphate acceptors, but can also use CMP, dCMP and AMP.</text>
</comment>
<dbReference type="FunFam" id="3.40.50.300:FF:000315">
    <property type="entry name" value="Adenylate kinase 1"/>
    <property type="match status" value="1"/>
</dbReference>
<keyword evidence="7 9" id="KW-0539">Nucleus</keyword>
<feature type="binding site" evidence="9">
    <location>
        <position position="252"/>
    </location>
    <ligand>
        <name>ATP</name>
        <dbReference type="ChEBI" id="CHEBI:30616"/>
    </ligand>
</feature>
<dbReference type="HAMAP" id="MF_00235">
    <property type="entry name" value="Adenylate_kinase_Adk"/>
    <property type="match status" value="1"/>
</dbReference>
<feature type="region of interest" description="Disordered" evidence="10">
    <location>
        <begin position="84"/>
        <end position="104"/>
    </location>
</feature>
<keyword evidence="6 9" id="KW-0665">Pyrimidine biosynthesis</keyword>
<dbReference type="InterPro" id="IPR006266">
    <property type="entry name" value="UMP_CMP_kinase"/>
</dbReference>
<keyword evidence="12" id="KW-1185">Reference proteome</keyword>
<organism evidence="11 12">
    <name type="scientific">Stemphylium lycopersici</name>
    <name type="common">Tomato gray leaf spot disease fungus</name>
    <name type="synonym">Thyrospora lycopersici</name>
    <dbReference type="NCBI Taxonomy" id="183478"/>
    <lineage>
        <taxon>Eukaryota</taxon>
        <taxon>Fungi</taxon>
        <taxon>Dikarya</taxon>
        <taxon>Ascomycota</taxon>
        <taxon>Pezizomycotina</taxon>
        <taxon>Dothideomycetes</taxon>
        <taxon>Pleosporomycetidae</taxon>
        <taxon>Pleosporales</taxon>
        <taxon>Pleosporineae</taxon>
        <taxon>Pleosporaceae</taxon>
        <taxon>Stemphylium</taxon>
    </lineage>
</organism>
<feature type="region of interest" description="NMPbind" evidence="9">
    <location>
        <begin position="153"/>
        <end position="183"/>
    </location>
</feature>
<protein>
    <recommendedName>
        <fullName evidence="9">Uridylate kinase</fullName>
        <shortName evidence="9">UK</shortName>
        <ecNumber evidence="9">2.7.4.14</ecNumber>
    </recommendedName>
    <alternativeName>
        <fullName evidence="9">ATP:UMP phosphotransferase</fullName>
    </alternativeName>
    <alternativeName>
        <fullName evidence="9">Deoxycytidylate kinase</fullName>
        <shortName evidence="9">CK</shortName>
        <shortName evidence="9">dCMP kinase</shortName>
    </alternativeName>
    <alternativeName>
        <fullName evidence="9">Uridine monophosphate kinase</fullName>
        <shortName evidence="9">UMP kinase</shortName>
        <shortName evidence="9">UMPK</shortName>
    </alternativeName>
</protein>
<dbReference type="CDD" id="cd01428">
    <property type="entry name" value="ADK"/>
    <property type="match status" value="1"/>
</dbReference>
<dbReference type="PRINTS" id="PR00094">
    <property type="entry name" value="ADENYLTKNASE"/>
</dbReference>
<keyword evidence="1 9" id="KW-0963">Cytoplasm</keyword>
<dbReference type="PROSITE" id="PS00113">
    <property type="entry name" value="ADENYLATE_KINASE"/>
    <property type="match status" value="1"/>
</dbReference>
<dbReference type="EC" id="2.7.4.14" evidence="9"/>
<proteinExistence type="inferred from homology"/>
<evidence type="ECO:0000256" key="2">
    <source>
        <dbReference type="ARBA" id="ARBA00022679"/>
    </source>
</evidence>
<comment type="similarity">
    <text evidence="9">Belongs to the adenylate kinase family. UMP-CMP kinase subfamily.</text>
</comment>
<dbReference type="GO" id="GO:0005737">
    <property type="term" value="C:cytoplasm"/>
    <property type="evidence" value="ECO:0007669"/>
    <property type="project" value="UniProtKB-SubCell"/>
</dbReference>
<evidence type="ECO:0000256" key="9">
    <source>
        <dbReference type="HAMAP-Rule" id="MF_03172"/>
    </source>
</evidence>
<feature type="region of interest" description="Disordered" evidence="10">
    <location>
        <begin position="22"/>
        <end position="54"/>
    </location>
</feature>
<feature type="binding site" evidence="9">
    <location>
        <begin position="181"/>
        <end position="183"/>
    </location>
    <ligand>
        <name>a ribonucleoside 5'-phosphate</name>
        <dbReference type="ChEBI" id="CHEBI:58043"/>
    </ligand>
</feature>
<evidence type="ECO:0000313" key="11">
    <source>
        <dbReference type="EMBL" id="RAR15903.1"/>
    </source>
</evidence>
<feature type="compositionally biased region" description="Polar residues" evidence="10">
    <location>
        <begin position="95"/>
        <end position="104"/>
    </location>
</feature>
<accession>A0A364NFM3</accession>
<dbReference type="STRING" id="183478.A0A364NFM3"/>
<dbReference type="SUPFAM" id="SSF52540">
    <property type="entry name" value="P-loop containing nucleoside triphosphate hydrolases"/>
    <property type="match status" value="1"/>
</dbReference>
<dbReference type="GO" id="GO:0006207">
    <property type="term" value="P:'de novo' pyrimidine nucleobase biosynthetic process"/>
    <property type="evidence" value="ECO:0007669"/>
    <property type="project" value="InterPro"/>
</dbReference>
<dbReference type="GO" id="GO:0005634">
    <property type="term" value="C:nucleus"/>
    <property type="evidence" value="ECO:0007669"/>
    <property type="project" value="UniProtKB-SubCell"/>
</dbReference>
<feature type="binding site" evidence="9">
    <location>
        <position position="221"/>
    </location>
    <ligand>
        <name>a ribonucleoside 5'-phosphate</name>
        <dbReference type="ChEBI" id="CHEBI:58043"/>
    </ligand>
</feature>
<comment type="cofactor">
    <cofactor evidence="9">
        <name>Mg(2+)</name>
        <dbReference type="ChEBI" id="CHEBI:18420"/>
    </cofactor>
    <text evidence="9">Binds 1 Mg(2+) ion per monomer.</text>
</comment>
<dbReference type="InterPro" id="IPR000850">
    <property type="entry name" value="Adenylat/UMP-CMP_kin"/>
</dbReference>
<dbReference type="InterPro" id="IPR033690">
    <property type="entry name" value="Adenylat_kinase_CS"/>
</dbReference>
<dbReference type="EMBL" id="QGDH01000007">
    <property type="protein sequence ID" value="RAR15903.1"/>
    <property type="molecule type" value="Genomic_DNA"/>
</dbReference>
<keyword evidence="4 9" id="KW-0418">Kinase</keyword>
<sequence>MSVTLFRPRILSRPPQFLARRALSSSQPYASRLRQPGEPTGPNEPPSHISAPRSKSPLKVWPILAIFATGTFLFKKIVDQRKGEGYQPKGPIQGHSPSGKGQLSTTMPAIEQREAPLWSKDEVTVLFVLGGPGAGKGTQCQKLVSDYGFKHLSAGDLLREEQDREGSEFGEMIKSYIKEGTIVPMEVTVQLLENAMRSSMESGENDKKLFLIDGFPRKLDQAHAFERSVCPSKFTLFFDCSEGVMEKRLLHRGETSGRADDNPESIRKRFRTFVDTSMPVVNEFESQNRVVKVNAEQEPDQVYRDVQEKLKERGVEPIHIKFVQTQAS</sequence>
<evidence type="ECO:0000256" key="5">
    <source>
        <dbReference type="ARBA" id="ARBA00022840"/>
    </source>
</evidence>
<evidence type="ECO:0000256" key="6">
    <source>
        <dbReference type="ARBA" id="ARBA00022975"/>
    </source>
</evidence>
<keyword evidence="3 9" id="KW-0547">Nucleotide-binding</keyword>
<dbReference type="Gene3D" id="3.40.50.300">
    <property type="entry name" value="P-loop containing nucleotide triphosphate hydrolases"/>
    <property type="match status" value="1"/>
</dbReference>